<organism evidence="1 2">
    <name type="scientific">Capnocytophaga gingivalis</name>
    <dbReference type="NCBI Taxonomy" id="1017"/>
    <lineage>
        <taxon>Bacteria</taxon>
        <taxon>Pseudomonadati</taxon>
        <taxon>Bacteroidota</taxon>
        <taxon>Flavobacteriia</taxon>
        <taxon>Flavobacteriales</taxon>
        <taxon>Flavobacteriaceae</taxon>
        <taxon>Capnocytophaga</taxon>
    </lineage>
</organism>
<reference evidence="2" key="1">
    <citation type="submission" date="2017-06" db="EMBL/GenBank/DDBJ databases">
        <title>Capnocytophaga spp. assemblies.</title>
        <authorList>
            <person name="Gulvik C.A."/>
        </authorList>
    </citation>
    <scope>NUCLEOTIDE SEQUENCE [LARGE SCALE GENOMIC DNA]</scope>
    <source>
        <strain evidence="2">H1496</strain>
    </source>
</reference>
<dbReference type="KEGG" id="cgh:CGC50_11195"/>
<dbReference type="OMA" id="FGTYQTN"/>
<protein>
    <recommendedName>
        <fullName evidence="3">Lipoprotein</fullName>
    </recommendedName>
</protein>
<evidence type="ECO:0000313" key="1">
    <source>
        <dbReference type="EMBL" id="ATA87660.1"/>
    </source>
</evidence>
<dbReference type="PROSITE" id="PS51257">
    <property type="entry name" value="PROKAR_LIPOPROTEIN"/>
    <property type="match status" value="1"/>
</dbReference>
<name>A0A250FRC4_9FLAO</name>
<dbReference type="OrthoDB" id="1417969at2"/>
<accession>A0A250FRC4</accession>
<dbReference type="GeneID" id="84809112"/>
<gene>
    <name evidence="1" type="ORF">CGC50_11195</name>
</gene>
<sequence length="168" mass="18697">MKRTFPFISLLLILLIACNDGNYTVERITFTGSEATSCTRDTTATFLYKTQGKEALILQFSAGTLKNQVDSITGNIGNNYKLFYRTFDEAPSQSYFCSSPPATSPKVLSQIEAQGGTVIIVTRAVRDTVAGVTRYNHLVRIKDLLLTNDNGERLIDQNFNFGSYQTTR</sequence>
<dbReference type="EMBL" id="CP022386">
    <property type="protein sequence ID" value="ATA87660.1"/>
    <property type="molecule type" value="Genomic_DNA"/>
</dbReference>
<evidence type="ECO:0008006" key="3">
    <source>
        <dbReference type="Google" id="ProtNLM"/>
    </source>
</evidence>
<proteinExistence type="predicted"/>
<evidence type="ECO:0000313" key="2">
    <source>
        <dbReference type="Proteomes" id="UP000217250"/>
    </source>
</evidence>
<dbReference type="RefSeq" id="WP_002666148.1">
    <property type="nucleotide sequence ID" value="NZ_CAJPPZ010000060.1"/>
</dbReference>
<dbReference type="Proteomes" id="UP000217250">
    <property type="component" value="Chromosome"/>
</dbReference>
<dbReference type="AlphaFoldDB" id="A0A250FRC4"/>